<keyword evidence="1" id="KW-0472">Membrane</keyword>
<evidence type="ECO:0000256" key="1">
    <source>
        <dbReference type="SAM" id="Phobius"/>
    </source>
</evidence>
<dbReference type="AlphaFoldDB" id="A0A841B6R5"/>
<feature type="transmembrane region" description="Helical" evidence="1">
    <location>
        <begin position="202"/>
        <end position="221"/>
    </location>
</feature>
<feature type="transmembrane region" description="Helical" evidence="1">
    <location>
        <begin position="12"/>
        <end position="35"/>
    </location>
</feature>
<accession>A0A841B6R5</accession>
<feature type="transmembrane region" description="Helical" evidence="1">
    <location>
        <begin position="87"/>
        <end position="106"/>
    </location>
</feature>
<feature type="transmembrane region" description="Helical" evidence="1">
    <location>
        <begin position="255"/>
        <end position="275"/>
    </location>
</feature>
<reference evidence="2 3" key="1">
    <citation type="submission" date="2020-08" db="EMBL/GenBank/DDBJ databases">
        <title>Sequencing the genomes of 1000 actinobacteria strains.</title>
        <authorList>
            <person name="Klenk H.-P."/>
        </authorList>
    </citation>
    <scope>NUCLEOTIDE SEQUENCE [LARGE SCALE GENOMIC DNA]</scope>
    <source>
        <strain evidence="2 3">DSM 45272</strain>
    </source>
</reference>
<organism evidence="2 3">
    <name type="scientific">Amycolatopsis umgeniensis</name>
    <dbReference type="NCBI Taxonomy" id="336628"/>
    <lineage>
        <taxon>Bacteria</taxon>
        <taxon>Bacillati</taxon>
        <taxon>Actinomycetota</taxon>
        <taxon>Actinomycetes</taxon>
        <taxon>Pseudonocardiales</taxon>
        <taxon>Pseudonocardiaceae</taxon>
        <taxon>Amycolatopsis</taxon>
    </lineage>
</organism>
<keyword evidence="1" id="KW-1133">Transmembrane helix</keyword>
<keyword evidence="3" id="KW-1185">Reference proteome</keyword>
<proteinExistence type="predicted"/>
<dbReference type="Proteomes" id="UP000580861">
    <property type="component" value="Unassembled WGS sequence"/>
</dbReference>
<sequence>MTAAVAAPKISSARLIVCYAAILGTLPYLTLKASWVTGGDLGLRDPSFVDSELMLFANLLTGGMDVVAVVLALAFTYSWGRRIPAPLVLFPIWIGTGLLAPIVLNLPVIVADLAKQQLTEMPLENWVWAVVYGGFAWQGILLLTAFVLYARDRWWFVVTGTVRPGTIGWAGGLGIVAALVSAIGHVSWAFGPGGLSARGQDVVIAVLGLLAVIALATVSRGRFWPRLVLVWTGAGAMAGSGAWGLFSAFTMGSAAHAPVLAVQVIGGVLMMTSVLRRLPAVEQAA</sequence>
<name>A0A841B6R5_9PSEU</name>
<evidence type="ECO:0000313" key="2">
    <source>
        <dbReference type="EMBL" id="MBB5854218.1"/>
    </source>
</evidence>
<gene>
    <name evidence="2" type="ORF">HDA45_004305</name>
</gene>
<protein>
    <submittedName>
        <fullName evidence="2">Uncharacterized protein</fullName>
    </submittedName>
</protein>
<feature type="transmembrane region" description="Helical" evidence="1">
    <location>
        <begin position="169"/>
        <end position="190"/>
    </location>
</feature>
<evidence type="ECO:0000313" key="3">
    <source>
        <dbReference type="Proteomes" id="UP000580861"/>
    </source>
</evidence>
<feature type="transmembrane region" description="Helical" evidence="1">
    <location>
        <begin position="55"/>
        <end position="75"/>
    </location>
</feature>
<keyword evidence="1" id="KW-0812">Transmembrane</keyword>
<comment type="caution">
    <text evidence="2">The sequence shown here is derived from an EMBL/GenBank/DDBJ whole genome shotgun (WGS) entry which is preliminary data.</text>
</comment>
<dbReference type="RefSeq" id="WP_184898060.1">
    <property type="nucleotide sequence ID" value="NZ_JACHMX010000001.1"/>
</dbReference>
<dbReference type="EMBL" id="JACHMX010000001">
    <property type="protein sequence ID" value="MBB5854218.1"/>
    <property type="molecule type" value="Genomic_DNA"/>
</dbReference>
<feature type="transmembrane region" description="Helical" evidence="1">
    <location>
        <begin position="126"/>
        <end position="149"/>
    </location>
</feature>
<feature type="transmembrane region" description="Helical" evidence="1">
    <location>
        <begin position="228"/>
        <end position="249"/>
    </location>
</feature>